<evidence type="ECO:0008006" key="10">
    <source>
        <dbReference type="Google" id="ProtNLM"/>
    </source>
</evidence>
<dbReference type="Pfam" id="PF13855">
    <property type="entry name" value="LRR_8"/>
    <property type="match status" value="1"/>
</dbReference>
<evidence type="ECO:0000256" key="1">
    <source>
        <dbReference type="ARBA" id="ARBA00004167"/>
    </source>
</evidence>
<name>A0A8S9FPD0_BRACR</name>
<comment type="caution">
    <text evidence="9">The sequence shown here is derived from an EMBL/GenBank/DDBJ whole genome shotgun (WGS) entry which is preliminary data.</text>
</comment>
<evidence type="ECO:0000313" key="9">
    <source>
        <dbReference type="EMBL" id="KAF2532592.1"/>
    </source>
</evidence>
<keyword evidence="6" id="KW-1133">Transmembrane helix</keyword>
<feature type="non-terminal residue" evidence="9">
    <location>
        <position position="1"/>
    </location>
</feature>
<evidence type="ECO:0000256" key="2">
    <source>
        <dbReference type="ARBA" id="ARBA00022614"/>
    </source>
</evidence>
<keyword evidence="8" id="KW-0675">Receptor</keyword>
<gene>
    <name evidence="9" type="ORF">F2Q70_00031146</name>
</gene>
<dbReference type="EMBL" id="QGKY02002305">
    <property type="protein sequence ID" value="KAF2532592.1"/>
    <property type="molecule type" value="Genomic_DNA"/>
</dbReference>
<evidence type="ECO:0000256" key="6">
    <source>
        <dbReference type="ARBA" id="ARBA00022989"/>
    </source>
</evidence>
<sequence>QAIMMIKSKYGMKKNWLGDPCGPVNYPWKDINCSYVNNEPPRIVSLNLSFSGLTGEIDPTFSKLTSLQKLDLSNNSLTGKVPDFLGNLHNLTEL</sequence>
<accession>A0A8S9FPD0</accession>
<proteinExistence type="predicted"/>
<dbReference type="SUPFAM" id="SSF52058">
    <property type="entry name" value="L domain-like"/>
    <property type="match status" value="1"/>
</dbReference>
<dbReference type="InterPro" id="IPR032675">
    <property type="entry name" value="LRR_dom_sf"/>
</dbReference>
<keyword evidence="2" id="KW-0433">Leucine-rich repeat</keyword>
<dbReference type="AlphaFoldDB" id="A0A8S9FPD0"/>
<protein>
    <recommendedName>
        <fullName evidence="10">Leucine-rich repeat-containing N-terminal plant-type domain-containing protein</fullName>
    </recommendedName>
</protein>
<dbReference type="InterPro" id="IPR001611">
    <property type="entry name" value="Leu-rich_rpt"/>
</dbReference>
<evidence type="ECO:0000256" key="8">
    <source>
        <dbReference type="ARBA" id="ARBA00023170"/>
    </source>
</evidence>
<dbReference type="GO" id="GO:0016020">
    <property type="term" value="C:membrane"/>
    <property type="evidence" value="ECO:0007669"/>
    <property type="project" value="UniProtKB-SubCell"/>
</dbReference>
<keyword evidence="3" id="KW-0812">Transmembrane</keyword>
<keyword evidence="7" id="KW-0472">Membrane</keyword>
<reference evidence="9" key="1">
    <citation type="submission" date="2019-12" db="EMBL/GenBank/DDBJ databases">
        <title>Genome sequencing and annotation of Brassica cretica.</title>
        <authorList>
            <person name="Studholme D.J."/>
            <person name="Sarris P.F."/>
        </authorList>
    </citation>
    <scope>NUCLEOTIDE SEQUENCE</scope>
    <source>
        <strain evidence="9">PFS-102/07</strain>
        <tissue evidence="9">Leaf</tissue>
    </source>
</reference>
<evidence type="ECO:0000256" key="5">
    <source>
        <dbReference type="ARBA" id="ARBA00022737"/>
    </source>
</evidence>
<organism evidence="9">
    <name type="scientific">Brassica cretica</name>
    <name type="common">Mustard</name>
    <dbReference type="NCBI Taxonomy" id="69181"/>
    <lineage>
        <taxon>Eukaryota</taxon>
        <taxon>Viridiplantae</taxon>
        <taxon>Streptophyta</taxon>
        <taxon>Embryophyta</taxon>
        <taxon>Tracheophyta</taxon>
        <taxon>Spermatophyta</taxon>
        <taxon>Magnoliopsida</taxon>
        <taxon>eudicotyledons</taxon>
        <taxon>Gunneridae</taxon>
        <taxon>Pentapetalae</taxon>
        <taxon>rosids</taxon>
        <taxon>malvids</taxon>
        <taxon>Brassicales</taxon>
        <taxon>Brassicaceae</taxon>
        <taxon>Brassiceae</taxon>
        <taxon>Brassica</taxon>
    </lineage>
</organism>
<evidence type="ECO:0000256" key="3">
    <source>
        <dbReference type="ARBA" id="ARBA00022692"/>
    </source>
</evidence>
<dbReference type="PANTHER" id="PTHR45631:SF160">
    <property type="entry name" value="PROTEIN KINASE DOMAIN-CONTAINING PROTEIN"/>
    <property type="match status" value="1"/>
</dbReference>
<comment type="subcellular location">
    <subcellularLocation>
        <location evidence="1">Membrane</location>
        <topology evidence="1">Single-pass membrane protein</topology>
    </subcellularLocation>
</comment>
<keyword evidence="4" id="KW-0732">Signal</keyword>
<evidence type="ECO:0000256" key="4">
    <source>
        <dbReference type="ARBA" id="ARBA00022729"/>
    </source>
</evidence>
<evidence type="ECO:0000256" key="7">
    <source>
        <dbReference type="ARBA" id="ARBA00023136"/>
    </source>
</evidence>
<dbReference type="FunFam" id="3.80.10.10:FF:000129">
    <property type="entry name" value="Leucine-rich repeat receptor-like kinase"/>
    <property type="match status" value="1"/>
</dbReference>
<dbReference type="PANTHER" id="PTHR45631">
    <property type="entry name" value="OS07G0107800 PROTEIN-RELATED"/>
    <property type="match status" value="1"/>
</dbReference>
<keyword evidence="5" id="KW-0677">Repeat</keyword>
<dbReference type="Gene3D" id="3.80.10.10">
    <property type="entry name" value="Ribonuclease Inhibitor"/>
    <property type="match status" value="1"/>
</dbReference>